<dbReference type="Proteomes" id="UP000037822">
    <property type="component" value="Unassembled WGS sequence"/>
</dbReference>
<organism evidence="2 3">
    <name type="scientific">Bosea vaviloviae</name>
    <dbReference type="NCBI Taxonomy" id="1526658"/>
    <lineage>
        <taxon>Bacteria</taxon>
        <taxon>Pseudomonadati</taxon>
        <taxon>Pseudomonadota</taxon>
        <taxon>Alphaproteobacteria</taxon>
        <taxon>Hyphomicrobiales</taxon>
        <taxon>Boseaceae</taxon>
        <taxon>Bosea</taxon>
    </lineage>
</organism>
<dbReference type="PRINTS" id="PR00778">
    <property type="entry name" value="HTHARSR"/>
</dbReference>
<dbReference type="SMART" id="SM00418">
    <property type="entry name" value="HTH_ARSR"/>
    <property type="match status" value="1"/>
</dbReference>
<dbReference type="InterPro" id="IPR036388">
    <property type="entry name" value="WH-like_DNA-bd_sf"/>
</dbReference>
<dbReference type="AlphaFoldDB" id="A0A0N1FFQ0"/>
<dbReference type="Pfam" id="PF12840">
    <property type="entry name" value="HTH_20"/>
    <property type="match status" value="1"/>
</dbReference>
<dbReference type="PROSITE" id="PS50987">
    <property type="entry name" value="HTH_ARSR_2"/>
    <property type="match status" value="1"/>
</dbReference>
<dbReference type="PANTHER" id="PTHR38600:SF2">
    <property type="entry name" value="SLL0088 PROTEIN"/>
    <property type="match status" value="1"/>
</dbReference>
<comment type="caution">
    <text evidence="2">The sequence shown here is derived from an EMBL/GenBank/DDBJ whole genome shotgun (WGS) entry which is preliminary data.</text>
</comment>
<dbReference type="RefSeq" id="WP_054210902.1">
    <property type="nucleotide sequence ID" value="NZ_LGSZ01000052.1"/>
</dbReference>
<name>A0A0N1FFQ0_9HYPH</name>
<dbReference type="OrthoDB" id="9790747at2"/>
<dbReference type="GO" id="GO:0003700">
    <property type="term" value="F:DNA-binding transcription factor activity"/>
    <property type="evidence" value="ECO:0007669"/>
    <property type="project" value="InterPro"/>
</dbReference>
<reference evidence="2 3" key="1">
    <citation type="submission" date="2015-07" db="EMBL/GenBank/DDBJ databases">
        <title>Whole genome sequencing of Bosea vaviloviae isolated from cave pool.</title>
        <authorList>
            <person name="Tan N.E.H."/>
            <person name="Lee Y.P."/>
            <person name="Gan H.M."/>
            <person name="Barton H."/>
            <person name="Savka M.A."/>
        </authorList>
    </citation>
    <scope>NUCLEOTIDE SEQUENCE [LARGE SCALE GENOMIC DNA]</scope>
    <source>
        <strain evidence="2 3">SD260</strain>
    </source>
</reference>
<evidence type="ECO:0000259" key="1">
    <source>
        <dbReference type="PROSITE" id="PS50987"/>
    </source>
</evidence>
<keyword evidence="3" id="KW-1185">Reference proteome</keyword>
<feature type="domain" description="HTH arsR-type" evidence="1">
    <location>
        <begin position="1"/>
        <end position="94"/>
    </location>
</feature>
<evidence type="ECO:0000313" key="3">
    <source>
        <dbReference type="Proteomes" id="UP000037822"/>
    </source>
</evidence>
<dbReference type="Gene3D" id="1.10.10.10">
    <property type="entry name" value="Winged helix-like DNA-binding domain superfamily/Winged helix DNA-binding domain"/>
    <property type="match status" value="1"/>
</dbReference>
<dbReference type="InterPro" id="IPR036390">
    <property type="entry name" value="WH_DNA-bd_sf"/>
</dbReference>
<accession>A0A0N1FFQ0</accession>
<dbReference type="PANTHER" id="PTHR38600">
    <property type="entry name" value="TRANSCRIPTIONAL REGULATORY PROTEIN"/>
    <property type="match status" value="1"/>
</dbReference>
<dbReference type="SUPFAM" id="SSF46785">
    <property type="entry name" value="Winged helix' DNA-binding domain"/>
    <property type="match status" value="1"/>
</dbReference>
<dbReference type="InterPro" id="IPR011991">
    <property type="entry name" value="ArsR-like_HTH"/>
</dbReference>
<evidence type="ECO:0000313" key="2">
    <source>
        <dbReference type="EMBL" id="KPH79132.1"/>
    </source>
</evidence>
<gene>
    <name evidence="2" type="ORF">AE618_20010</name>
</gene>
<dbReference type="PATRIC" id="fig|1526658.3.peg.570"/>
<sequence>MTAAQPALDQAFRALSDPTRRAVVQALGRGPASVSDLARPFEMALPSFLQHLKVLEESGLITTAKAGRVRTCTLHKEPLAAAETWLEAQRNLWTQRLDQLDAFVLQLRNDEETP</sequence>
<protein>
    <submittedName>
        <fullName evidence="2">ArsR family transcriptional regulator</fullName>
    </submittedName>
</protein>
<dbReference type="EMBL" id="LGSZ01000052">
    <property type="protein sequence ID" value="KPH79132.1"/>
    <property type="molecule type" value="Genomic_DNA"/>
</dbReference>
<dbReference type="CDD" id="cd00090">
    <property type="entry name" value="HTH_ARSR"/>
    <property type="match status" value="1"/>
</dbReference>
<proteinExistence type="predicted"/>
<dbReference type="NCBIfam" id="NF033788">
    <property type="entry name" value="HTH_metalloreg"/>
    <property type="match status" value="1"/>
</dbReference>
<dbReference type="InterPro" id="IPR001845">
    <property type="entry name" value="HTH_ArsR_DNA-bd_dom"/>
</dbReference>